<reference evidence="2 3" key="1">
    <citation type="submission" date="2018-08" db="EMBL/GenBank/DDBJ databases">
        <title>Genomic investigation of the strawberry pathogen Phytophthora fragariae indicates pathogenicity is determined by transcriptional variation in three key races.</title>
        <authorList>
            <person name="Adams T.M."/>
            <person name="Armitage A.D."/>
            <person name="Sobczyk M.K."/>
            <person name="Bates H.J."/>
            <person name="Dunwell J.M."/>
            <person name="Nellist C.F."/>
            <person name="Harrison R.J."/>
        </authorList>
    </citation>
    <scope>NUCLEOTIDE SEQUENCE [LARGE SCALE GENOMIC DNA]</scope>
    <source>
        <strain evidence="2 3">SCRP333</strain>
    </source>
</reference>
<dbReference type="SUPFAM" id="SSF56672">
    <property type="entry name" value="DNA/RNA polymerases"/>
    <property type="match status" value="1"/>
</dbReference>
<feature type="domain" description="Reverse transcriptase Ty1/copia-type" evidence="1">
    <location>
        <begin position="1"/>
        <end position="148"/>
    </location>
</feature>
<name>A0A6A4DVB6_9STRA</name>
<proteinExistence type="predicted"/>
<dbReference type="AlphaFoldDB" id="A0A6A4DVB6"/>
<comment type="caution">
    <text evidence="2">The sequence shown here is derived from an EMBL/GenBank/DDBJ whole genome shotgun (WGS) entry which is preliminary data.</text>
</comment>
<dbReference type="Proteomes" id="UP000434957">
    <property type="component" value="Unassembled WGS sequence"/>
</dbReference>
<keyword evidence="3" id="KW-1185">Reference proteome</keyword>
<dbReference type="EMBL" id="QXFT01001887">
    <property type="protein sequence ID" value="KAE9308213.1"/>
    <property type="molecule type" value="Genomic_DNA"/>
</dbReference>
<accession>A0A6A4DVB6</accession>
<dbReference type="InterPro" id="IPR013103">
    <property type="entry name" value="RVT_2"/>
</dbReference>
<dbReference type="InterPro" id="IPR043502">
    <property type="entry name" value="DNA/RNA_pol_sf"/>
</dbReference>
<protein>
    <recommendedName>
        <fullName evidence="1">Reverse transcriptase Ty1/copia-type domain-containing protein</fullName>
    </recommendedName>
</protein>
<evidence type="ECO:0000313" key="3">
    <source>
        <dbReference type="Proteomes" id="UP000434957"/>
    </source>
</evidence>
<dbReference type="Pfam" id="PF07727">
    <property type="entry name" value="RVT_2"/>
    <property type="match status" value="1"/>
</dbReference>
<evidence type="ECO:0000313" key="2">
    <source>
        <dbReference type="EMBL" id="KAE9308213.1"/>
    </source>
</evidence>
<gene>
    <name evidence="2" type="ORF">PR003_g20800</name>
</gene>
<organism evidence="2 3">
    <name type="scientific">Phytophthora rubi</name>
    <dbReference type="NCBI Taxonomy" id="129364"/>
    <lineage>
        <taxon>Eukaryota</taxon>
        <taxon>Sar</taxon>
        <taxon>Stramenopiles</taxon>
        <taxon>Oomycota</taxon>
        <taxon>Peronosporomycetes</taxon>
        <taxon>Peronosporales</taxon>
        <taxon>Peronosporaceae</taxon>
        <taxon>Phytophthora</taxon>
    </lineage>
</organism>
<evidence type="ECO:0000259" key="1">
    <source>
        <dbReference type="Pfam" id="PF07727"/>
    </source>
</evidence>
<sequence length="165" mass="19251">MFMEQAEGFEVPDCEDCVCHLLRSLYGQKQAPHVWFELLKSVLEEQGFTLLRSEACVAIKVIDGQLVFIPLYVDELILFAPNMKLIKDMKKMFFKKFEMKDLGELHSILGWEITRNRSERTIFISQRKHATSVLERFGMENCNGCKTPRPADMKLTKKHVCCRCR</sequence>